<gene>
    <name evidence="1" type="ORF">X777_06530</name>
</gene>
<protein>
    <submittedName>
        <fullName evidence="1">Uncharacterized protein</fullName>
    </submittedName>
</protein>
<accession>A0A026WEJ5</accession>
<organism evidence="1 2">
    <name type="scientific">Ooceraea biroi</name>
    <name type="common">Clonal raider ant</name>
    <name type="synonym">Cerapachys biroi</name>
    <dbReference type="NCBI Taxonomy" id="2015173"/>
    <lineage>
        <taxon>Eukaryota</taxon>
        <taxon>Metazoa</taxon>
        <taxon>Ecdysozoa</taxon>
        <taxon>Arthropoda</taxon>
        <taxon>Hexapoda</taxon>
        <taxon>Insecta</taxon>
        <taxon>Pterygota</taxon>
        <taxon>Neoptera</taxon>
        <taxon>Endopterygota</taxon>
        <taxon>Hymenoptera</taxon>
        <taxon>Apocrita</taxon>
        <taxon>Aculeata</taxon>
        <taxon>Formicoidea</taxon>
        <taxon>Formicidae</taxon>
        <taxon>Dorylinae</taxon>
        <taxon>Ooceraea</taxon>
    </lineage>
</organism>
<evidence type="ECO:0000313" key="1">
    <source>
        <dbReference type="EMBL" id="EZA53449.1"/>
    </source>
</evidence>
<evidence type="ECO:0000313" key="2">
    <source>
        <dbReference type="Proteomes" id="UP000053097"/>
    </source>
</evidence>
<dbReference type="AlphaFoldDB" id="A0A026WEJ5"/>
<dbReference type="EMBL" id="KK107293">
    <property type="protein sequence ID" value="EZA53449.1"/>
    <property type="molecule type" value="Genomic_DNA"/>
</dbReference>
<proteinExistence type="predicted"/>
<name>A0A026WEJ5_OOCBI</name>
<dbReference type="Proteomes" id="UP000053097">
    <property type="component" value="Unassembled WGS sequence"/>
</dbReference>
<reference evidence="1 2" key="1">
    <citation type="journal article" date="2014" name="Curr. Biol.">
        <title>The genome of the clonal raider ant Cerapachys biroi.</title>
        <authorList>
            <person name="Oxley P.R."/>
            <person name="Ji L."/>
            <person name="Fetter-Pruneda I."/>
            <person name="McKenzie S.K."/>
            <person name="Li C."/>
            <person name="Hu H."/>
            <person name="Zhang G."/>
            <person name="Kronauer D.J."/>
        </authorList>
    </citation>
    <scope>NUCLEOTIDE SEQUENCE [LARGE SCALE GENOMIC DNA]</scope>
</reference>
<sequence>MMSLPREKERDREKPPSRAALVCSTASEVRLSRWPSRTSDRRCVRNSTPIQRDKSEPCTSCCWHGDRVEVTGSVLMWTILGSVVDGCSCPRGRRRLAF</sequence>
<keyword evidence="2" id="KW-1185">Reference proteome</keyword>